<sequence>MPGEEDTVIGIDLGTTNSCVAVMRDGHVEIIANSQGNRTTPSWVAFTDSERLVGDAAKNQVTSNLPNTIFDVKRLIGRKFNDPDVQKELPNLSYKVVSGKNNSPEIVIDGTNYTPEQISAMILTSMKETAEAFLGHKVTRAVITVPAYFNDAQRQSTKDAGAIAGLKVERIINEPTAAALAYGLDQKTTGDKNVLIFDCGGGTHDVSLLQIDDGVFEVKATAGDTHLGGEDIDTMIVDFLKEEFRKKHKKTIENPRAIRRLRTAAERAKRTLSTSTNAAIEIDALMDSIDFNTVLTRARFDDICAGFYKKAMEPVTKVLMDAKISKSQINEIVLVGGTTRIPKLQEELSKFFNGKELCRSVNPDECVAYGAAVQGDVLCGGTTKQTQQILLLDVAPLSLGIETAGNVMTVLIKRNSTIPCKKEQVFSTYADNQPGANICVFEGERQFTHDNKKLGEFVLDGIPPAPRGVPQIKVTYDIDANGILTVSAKVGEGTGKSLTIKNDKGRLSEQDIERMINDAEKYKEEDMKRKERVDAKNQYEGMLYGTKNDMDKVPESSKDEAKRFLDEEFAWLEKQNVDTSADEFNKKIASFNEKMSSFTPKQYTPNPDIAEVD</sequence>
<dbReference type="FunFam" id="3.30.30.30:FF:000002">
    <property type="entry name" value="Heat shock 70 kDa protein 4"/>
    <property type="match status" value="1"/>
</dbReference>
<dbReference type="PRINTS" id="PR00301">
    <property type="entry name" value="HEATSHOCK70"/>
</dbReference>
<keyword evidence="2" id="KW-0067">ATP-binding</keyword>
<dbReference type="AlphaFoldDB" id="A0A6C0F2Y4"/>
<dbReference type="InterPro" id="IPR043129">
    <property type="entry name" value="ATPase_NBD"/>
</dbReference>
<dbReference type="PANTHER" id="PTHR19375">
    <property type="entry name" value="HEAT SHOCK PROTEIN 70KDA"/>
    <property type="match status" value="1"/>
</dbReference>
<evidence type="ECO:0000256" key="1">
    <source>
        <dbReference type="ARBA" id="ARBA00022741"/>
    </source>
</evidence>
<dbReference type="Gene3D" id="3.30.30.30">
    <property type="match status" value="1"/>
</dbReference>
<dbReference type="InterPro" id="IPR029047">
    <property type="entry name" value="HSP70_peptide-bd_sf"/>
</dbReference>
<dbReference type="PROSITE" id="PS00297">
    <property type="entry name" value="HSP70_1"/>
    <property type="match status" value="1"/>
</dbReference>
<dbReference type="GO" id="GO:0140662">
    <property type="term" value="F:ATP-dependent protein folding chaperone"/>
    <property type="evidence" value="ECO:0007669"/>
    <property type="project" value="InterPro"/>
</dbReference>
<organism evidence="3">
    <name type="scientific">viral metagenome</name>
    <dbReference type="NCBI Taxonomy" id="1070528"/>
    <lineage>
        <taxon>unclassified sequences</taxon>
        <taxon>metagenomes</taxon>
        <taxon>organismal metagenomes</taxon>
    </lineage>
</organism>
<dbReference type="SUPFAM" id="SSF100920">
    <property type="entry name" value="Heat shock protein 70kD (HSP70), peptide-binding domain"/>
    <property type="match status" value="1"/>
</dbReference>
<dbReference type="InterPro" id="IPR018181">
    <property type="entry name" value="Heat_shock_70_CS"/>
</dbReference>
<dbReference type="InterPro" id="IPR029048">
    <property type="entry name" value="HSP70_C_sf"/>
</dbReference>
<dbReference type="SUPFAM" id="SSF100934">
    <property type="entry name" value="Heat shock protein 70kD (HSP70), C-terminal subdomain"/>
    <property type="match status" value="1"/>
</dbReference>
<evidence type="ECO:0008006" key="4">
    <source>
        <dbReference type="Google" id="ProtNLM"/>
    </source>
</evidence>
<dbReference type="InterPro" id="IPR013126">
    <property type="entry name" value="Hsp_70_fam"/>
</dbReference>
<dbReference type="EMBL" id="MN739011">
    <property type="protein sequence ID" value="QHT34993.1"/>
    <property type="molecule type" value="Genomic_DNA"/>
</dbReference>
<protein>
    <recommendedName>
        <fullName evidence="4">Chaperone</fullName>
    </recommendedName>
</protein>
<dbReference type="Gene3D" id="3.30.420.40">
    <property type="match status" value="2"/>
</dbReference>
<dbReference type="SUPFAM" id="SSF53067">
    <property type="entry name" value="Actin-like ATPase domain"/>
    <property type="match status" value="2"/>
</dbReference>
<dbReference type="NCBIfam" id="NF001413">
    <property type="entry name" value="PRK00290.1"/>
    <property type="match status" value="1"/>
</dbReference>
<dbReference type="Gene3D" id="2.60.34.10">
    <property type="entry name" value="Substrate Binding Domain Of DNAk, Chain A, domain 1"/>
    <property type="match status" value="1"/>
</dbReference>
<accession>A0A6C0F2Y4</accession>
<dbReference type="FunFam" id="3.90.640.10:FF:000002">
    <property type="entry name" value="Heat shock 70 kDa"/>
    <property type="match status" value="1"/>
</dbReference>
<evidence type="ECO:0000256" key="2">
    <source>
        <dbReference type="ARBA" id="ARBA00022840"/>
    </source>
</evidence>
<keyword evidence="1" id="KW-0547">Nucleotide-binding</keyword>
<dbReference type="GO" id="GO:0005524">
    <property type="term" value="F:ATP binding"/>
    <property type="evidence" value="ECO:0007669"/>
    <property type="project" value="UniProtKB-KW"/>
</dbReference>
<name>A0A6C0F2Y4_9ZZZZ</name>
<dbReference type="FunFam" id="3.30.420.40:FF:000026">
    <property type="entry name" value="Heat shock protein 70"/>
    <property type="match status" value="1"/>
</dbReference>
<dbReference type="FunFam" id="2.60.34.10:FF:000002">
    <property type="entry name" value="Heat shock 70 kDa"/>
    <property type="match status" value="1"/>
</dbReference>
<proteinExistence type="predicted"/>
<dbReference type="Pfam" id="PF00012">
    <property type="entry name" value="HSP70"/>
    <property type="match status" value="1"/>
</dbReference>
<evidence type="ECO:0000313" key="3">
    <source>
        <dbReference type="EMBL" id="QHT34993.1"/>
    </source>
</evidence>
<dbReference type="Gene3D" id="3.90.640.10">
    <property type="entry name" value="Actin, Chain A, domain 4"/>
    <property type="match status" value="1"/>
</dbReference>
<reference evidence="3" key="1">
    <citation type="journal article" date="2020" name="Nature">
        <title>Giant virus diversity and host interactions through global metagenomics.</title>
        <authorList>
            <person name="Schulz F."/>
            <person name="Roux S."/>
            <person name="Paez-Espino D."/>
            <person name="Jungbluth S."/>
            <person name="Walsh D.A."/>
            <person name="Denef V.J."/>
            <person name="McMahon K.D."/>
            <person name="Konstantinidis K.T."/>
            <person name="Eloe-Fadrosh E.A."/>
            <person name="Kyrpides N.C."/>
            <person name="Woyke T."/>
        </authorList>
    </citation>
    <scope>NUCLEOTIDE SEQUENCE</scope>
    <source>
        <strain evidence="3">GVMAG-M-3300009180-1</strain>
    </source>
</reference>
<dbReference type="PROSITE" id="PS01036">
    <property type="entry name" value="HSP70_3"/>
    <property type="match status" value="1"/>
</dbReference>